<reference evidence="2 3" key="1">
    <citation type="submission" date="2016-08" db="EMBL/GenBank/DDBJ databases">
        <authorList>
            <person name="Seilhamer J.J."/>
        </authorList>
    </citation>
    <scope>NUCLEOTIDE SEQUENCE [LARGE SCALE GENOMIC DNA]</scope>
    <source>
        <strain evidence="2 3">CFBP4641</strain>
    </source>
</reference>
<evidence type="ECO:0000313" key="3">
    <source>
        <dbReference type="Proteomes" id="UP000247346"/>
    </source>
</evidence>
<gene>
    <name evidence="2" type="ORF">XsacCFBP4641_16780</name>
</gene>
<dbReference type="PANTHER" id="PTHR35849:SF2">
    <property type="entry name" value="BLR2341 PROTEIN"/>
    <property type="match status" value="1"/>
</dbReference>
<dbReference type="PROSITE" id="PS50801">
    <property type="entry name" value="STAS"/>
    <property type="match status" value="1"/>
</dbReference>
<feature type="domain" description="STAS" evidence="1">
    <location>
        <begin position="15"/>
        <end position="106"/>
    </location>
</feature>
<dbReference type="SUPFAM" id="SSF52091">
    <property type="entry name" value="SpoIIaa-like"/>
    <property type="match status" value="1"/>
</dbReference>
<accession>A0A2P5Z0W7</accession>
<dbReference type="Gene3D" id="3.30.750.24">
    <property type="entry name" value="STAS domain"/>
    <property type="match status" value="1"/>
</dbReference>
<dbReference type="CDD" id="cd07043">
    <property type="entry name" value="STAS_anti-anti-sigma_factors"/>
    <property type="match status" value="1"/>
</dbReference>
<dbReference type="InterPro" id="IPR036513">
    <property type="entry name" value="STAS_dom_sf"/>
</dbReference>
<dbReference type="EMBL" id="MDEK01000016">
    <property type="protein sequence ID" value="PPU80955.1"/>
    <property type="molecule type" value="Genomic_DNA"/>
</dbReference>
<organism evidence="2 3">
    <name type="scientific">Xanthomonas sacchari</name>
    <dbReference type="NCBI Taxonomy" id="56458"/>
    <lineage>
        <taxon>Bacteria</taxon>
        <taxon>Pseudomonadati</taxon>
        <taxon>Pseudomonadota</taxon>
        <taxon>Gammaproteobacteria</taxon>
        <taxon>Lysobacterales</taxon>
        <taxon>Lysobacteraceae</taxon>
        <taxon>Xanthomonas</taxon>
    </lineage>
</organism>
<dbReference type="AlphaFoldDB" id="A0A2P5Z0W7"/>
<dbReference type="Pfam" id="PF13466">
    <property type="entry name" value="STAS_2"/>
    <property type="match status" value="1"/>
</dbReference>
<dbReference type="GeneID" id="93878558"/>
<dbReference type="InterPro" id="IPR002645">
    <property type="entry name" value="STAS_dom"/>
</dbReference>
<sequence length="106" mass="11348">MRSTPPDEQDPPLQLIVDGDMTIRRAAELKPLLLPALEHPGGLRLQLQEVTDIDATGVQLLLATQAALRALGRPFQLEGCSTAVGDALALLGLDDAFERVGDDTLH</sequence>
<dbReference type="InterPro" id="IPR058548">
    <property type="entry name" value="MlaB-like_STAS"/>
</dbReference>
<dbReference type="RefSeq" id="WP_010343460.1">
    <property type="nucleotide sequence ID" value="NZ_CP132343.1"/>
</dbReference>
<dbReference type="InterPro" id="IPR052746">
    <property type="entry name" value="MlaB_ABC_Transporter"/>
</dbReference>
<name>A0A2P5Z0W7_9XANT</name>
<comment type="caution">
    <text evidence="2">The sequence shown here is derived from an EMBL/GenBank/DDBJ whole genome shotgun (WGS) entry which is preliminary data.</text>
</comment>
<proteinExistence type="predicted"/>
<dbReference type="PANTHER" id="PTHR35849">
    <property type="entry name" value="BLR2341 PROTEIN"/>
    <property type="match status" value="1"/>
</dbReference>
<dbReference type="Proteomes" id="UP000247346">
    <property type="component" value="Unassembled WGS sequence"/>
</dbReference>
<protein>
    <submittedName>
        <fullName evidence="2">Anti-sigma factor antagonist</fullName>
    </submittedName>
</protein>
<evidence type="ECO:0000313" key="2">
    <source>
        <dbReference type="EMBL" id="PPU80955.1"/>
    </source>
</evidence>
<evidence type="ECO:0000259" key="1">
    <source>
        <dbReference type="PROSITE" id="PS50801"/>
    </source>
</evidence>